<dbReference type="RefSeq" id="WP_341671752.1">
    <property type="nucleotide sequence ID" value="NZ_JBBYHV010000001.1"/>
</dbReference>
<feature type="region of interest" description="Disordered" evidence="1">
    <location>
        <begin position="1"/>
        <end position="43"/>
    </location>
</feature>
<evidence type="ECO:0000256" key="1">
    <source>
        <dbReference type="SAM" id="MobiDB-lite"/>
    </source>
</evidence>
<proteinExistence type="predicted"/>
<name>A0ABU9IBQ4_9SPHN</name>
<dbReference type="EMBL" id="JBBYHV010000001">
    <property type="protein sequence ID" value="MEL1249217.1"/>
    <property type="molecule type" value="Genomic_DNA"/>
</dbReference>
<keyword evidence="3" id="KW-1185">Reference proteome</keyword>
<sequence>MKDEKMGGGAKLTPDEEARIKAEKGEGGPAGVKGNVKPGAKKK</sequence>
<gene>
    <name evidence="2" type="ORF">AAEO60_00875</name>
</gene>
<dbReference type="Proteomes" id="UP001497045">
    <property type="component" value="Unassembled WGS sequence"/>
</dbReference>
<reference evidence="2 3" key="1">
    <citation type="submission" date="2024-04" db="EMBL/GenBank/DDBJ databases">
        <title>Aurantiacibacter sp. DGU6 16S ribosomal RNA gene Genome sequencing and assembly.</title>
        <authorList>
            <person name="Park S."/>
        </authorList>
    </citation>
    <scope>NUCLEOTIDE SEQUENCE [LARGE SCALE GENOMIC DNA]</scope>
    <source>
        <strain evidence="2 3">DGU6</strain>
    </source>
</reference>
<organism evidence="2 3">
    <name type="scientific">Aurantiacibacter gilvus</name>
    <dbReference type="NCBI Taxonomy" id="3139141"/>
    <lineage>
        <taxon>Bacteria</taxon>
        <taxon>Pseudomonadati</taxon>
        <taxon>Pseudomonadota</taxon>
        <taxon>Alphaproteobacteria</taxon>
        <taxon>Sphingomonadales</taxon>
        <taxon>Erythrobacteraceae</taxon>
        <taxon>Aurantiacibacter</taxon>
    </lineage>
</organism>
<evidence type="ECO:0000313" key="3">
    <source>
        <dbReference type="Proteomes" id="UP001497045"/>
    </source>
</evidence>
<protein>
    <submittedName>
        <fullName evidence="2">Uncharacterized protein</fullName>
    </submittedName>
</protein>
<evidence type="ECO:0000313" key="2">
    <source>
        <dbReference type="EMBL" id="MEL1249217.1"/>
    </source>
</evidence>
<comment type="caution">
    <text evidence="2">The sequence shown here is derived from an EMBL/GenBank/DDBJ whole genome shotgun (WGS) entry which is preliminary data.</text>
</comment>
<feature type="compositionally biased region" description="Basic and acidic residues" evidence="1">
    <location>
        <begin position="13"/>
        <end position="26"/>
    </location>
</feature>
<accession>A0ABU9IBQ4</accession>